<evidence type="ECO:0000256" key="1">
    <source>
        <dbReference type="SAM" id="MobiDB-lite"/>
    </source>
</evidence>
<proteinExistence type="predicted"/>
<reference evidence="2 3" key="1">
    <citation type="submission" date="2019-03" db="EMBL/GenBank/DDBJ databases">
        <title>Genomic Encyclopedia of Type Strains, Phase III (KMG-III): the genomes of soil and plant-associated and newly described type strains.</title>
        <authorList>
            <person name="Whitman W."/>
        </authorList>
    </citation>
    <scope>NUCLEOTIDE SEQUENCE [LARGE SCALE GENOMIC DNA]</scope>
    <source>
        <strain evidence="2 3">CGMCC 1.7002</strain>
    </source>
</reference>
<evidence type="ECO:0000313" key="2">
    <source>
        <dbReference type="EMBL" id="TDQ64467.1"/>
    </source>
</evidence>
<dbReference type="EMBL" id="SNYR01000002">
    <property type="protein sequence ID" value="TDQ64467.1"/>
    <property type="molecule type" value="Genomic_DNA"/>
</dbReference>
<keyword evidence="3" id="KW-1185">Reference proteome</keyword>
<dbReference type="AlphaFoldDB" id="A0A4R6VN05"/>
<feature type="compositionally biased region" description="Polar residues" evidence="1">
    <location>
        <begin position="15"/>
        <end position="26"/>
    </location>
</feature>
<evidence type="ECO:0008006" key="4">
    <source>
        <dbReference type="Google" id="ProtNLM"/>
    </source>
</evidence>
<name>A0A4R6VN05_9HYPH</name>
<gene>
    <name evidence="2" type="ORF">ATL17_2486</name>
</gene>
<sequence>MCVRGSSELEDGMSINEQKPNATPLLSAQRKPITLLREWLSSIMRKWRRRKMIAMYETLDDHILWDIGLSRGEIKDMVNNLDAQKLREKSSSQMLPTNRAAERNS</sequence>
<evidence type="ECO:0000313" key="3">
    <source>
        <dbReference type="Proteomes" id="UP000295391"/>
    </source>
</evidence>
<feature type="region of interest" description="Disordered" evidence="1">
    <location>
        <begin position="1"/>
        <end position="26"/>
    </location>
</feature>
<dbReference type="Proteomes" id="UP000295391">
    <property type="component" value="Unassembled WGS sequence"/>
</dbReference>
<comment type="caution">
    <text evidence="2">The sequence shown here is derived from an EMBL/GenBank/DDBJ whole genome shotgun (WGS) entry which is preliminary data.</text>
</comment>
<protein>
    <recommendedName>
        <fullName evidence="4">DUF1127 domain-containing protein</fullName>
    </recommendedName>
</protein>
<accession>A0A4R6VN05</accession>
<feature type="region of interest" description="Disordered" evidence="1">
    <location>
        <begin position="85"/>
        <end position="105"/>
    </location>
</feature>
<organism evidence="2 3">
    <name type="scientific">Maritalea mobilis</name>
    <dbReference type="NCBI Taxonomy" id="483324"/>
    <lineage>
        <taxon>Bacteria</taxon>
        <taxon>Pseudomonadati</taxon>
        <taxon>Pseudomonadota</taxon>
        <taxon>Alphaproteobacteria</taxon>
        <taxon>Hyphomicrobiales</taxon>
        <taxon>Devosiaceae</taxon>
        <taxon>Maritalea</taxon>
    </lineage>
</organism>